<feature type="region of interest" description="Disordered" evidence="1">
    <location>
        <begin position="35"/>
        <end position="62"/>
    </location>
</feature>
<dbReference type="Proteomes" id="UP001234216">
    <property type="component" value="Unassembled WGS sequence"/>
</dbReference>
<comment type="caution">
    <text evidence="2">The sequence shown here is derived from an EMBL/GenBank/DDBJ whole genome shotgun (WGS) entry which is preliminary data.</text>
</comment>
<gene>
    <name evidence="2" type="ORF">QFZ22_004957</name>
</gene>
<name>A0AAW8FFR5_9ACTN</name>
<evidence type="ECO:0000256" key="1">
    <source>
        <dbReference type="SAM" id="MobiDB-lite"/>
    </source>
</evidence>
<feature type="compositionally biased region" description="Basic residues" evidence="1">
    <location>
        <begin position="39"/>
        <end position="50"/>
    </location>
</feature>
<evidence type="ECO:0008006" key="4">
    <source>
        <dbReference type="Google" id="ProtNLM"/>
    </source>
</evidence>
<sequence length="62" mass="6549">MTRSMGRHGFSLAGVLLDKGGTVYGSVCRADEEPEALLGKRRSRGARRSLPRAASACSDGAR</sequence>
<organism evidence="2 3">
    <name type="scientific">Streptomyces canus</name>
    <dbReference type="NCBI Taxonomy" id="58343"/>
    <lineage>
        <taxon>Bacteria</taxon>
        <taxon>Bacillati</taxon>
        <taxon>Actinomycetota</taxon>
        <taxon>Actinomycetes</taxon>
        <taxon>Kitasatosporales</taxon>
        <taxon>Streptomycetaceae</taxon>
        <taxon>Streptomyces</taxon>
        <taxon>Streptomyces aurantiacus group</taxon>
    </lineage>
</organism>
<accession>A0AAW8FFR5</accession>
<evidence type="ECO:0000313" key="3">
    <source>
        <dbReference type="Proteomes" id="UP001234216"/>
    </source>
</evidence>
<dbReference type="EMBL" id="JAUSZV010000005">
    <property type="protein sequence ID" value="MDQ0908972.1"/>
    <property type="molecule type" value="Genomic_DNA"/>
</dbReference>
<protein>
    <recommendedName>
        <fullName evidence="4">Cytidine deaminase</fullName>
    </recommendedName>
</protein>
<dbReference type="AlphaFoldDB" id="A0AAW8FFR5"/>
<proteinExistence type="predicted"/>
<evidence type="ECO:0000313" key="2">
    <source>
        <dbReference type="EMBL" id="MDQ0908972.1"/>
    </source>
</evidence>
<reference evidence="2" key="1">
    <citation type="submission" date="2023-07" db="EMBL/GenBank/DDBJ databases">
        <title>Comparative genomics of wheat-associated soil bacteria to identify genetic determinants of phenazine resistance.</title>
        <authorList>
            <person name="Mouncey N."/>
        </authorList>
    </citation>
    <scope>NUCLEOTIDE SEQUENCE</scope>
    <source>
        <strain evidence="2">V4I22</strain>
    </source>
</reference>